<dbReference type="GO" id="GO:0005506">
    <property type="term" value="F:iron ion binding"/>
    <property type="evidence" value="ECO:0007669"/>
    <property type="project" value="InterPro"/>
</dbReference>
<evidence type="ECO:0000256" key="10">
    <source>
        <dbReference type="RuleBase" id="RU000461"/>
    </source>
</evidence>
<dbReference type="PANTHER" id="PTHR46300">
    <property type="entry name" value="P450, PUTATIVE (EUROFUNG)-RELATED-RELATED"/>
    <property type="match status" value="1"/>
</dbReference>
<proteinExistence type="inferred from homology"/>
<dbReference type="InterPro" id="IPR001128">
    <property type="entry name" value="Cyt_P450"/>
</dbReference>
<comment type="pathway">
    <text evidence="2">Secondary metabolite biosynthesis.</text>
</comment>
<comment type="cofactor">
    <cofactor evidence="1 9">
        <name>heme</name>
        <dbReference type="ChEBI" id="CHEBI:30413"/>
    </cofactor>
</comment>
<keyword evidence="4 9" id="KW-0349">Heme</keyword>
<dbReference type="STRING" id="68775.A0A5C3M2R6"/>
<dbReference type="PRINTS" id="PR00385">
    <property type="entry name" value="P450"/>
</dbReference>
<gene>
    <name evidence="11" type="ORF">BDQ12DRAFT_722411</name>
</gene>
<keyword evidence="12" id="KW-1185">Reference proteome</keyword>
<dbReference type="PRINTS" id="PR00463">
    <property type="entry name" value="EP450I"/>
</dbReference>
<reference evidence="11 12" key="1">
    <citation type="journal article" date="2019" name="Nat. Ecol. Evol.">
        <title>Megaphylogeny resolves global patterns of mushroom evolution.</title>
        <authorList>
            <person name="Varga T."/>
            <person name="Krizsan K."/>
            <person name="Foldi C."/>
            <person name="Dima B."/>
            <person name="Sanchez-Garcia M."/>
            <person name="Sanchez-Ramirez S."/>
            <person name="Szollosi G.J."/>
            <person name="Szarkandi J.G."/>
            <person name="Papp V."/>
            <person name="Albert L."/>
            <person name="Andreopoulos W."/>
            <person name="Angelini C."/>
            <person name="Antonin V."/>
            <person name="Barry K.W."/>
            <person name="Bougher N.L."/>
            <person name="Buchanan P."/>
            <person name="Buyck B."/>
            <person name="Bense V."/>
            <person name="Catcheside P."/>
            <person name="Chovatia M."/>
            <person name="Cooper J."/>
            <person name="Damon W."/>
            <person name="Desjardin D."/>
            <person name="Finy P."/>
            <person name="Geml J."/>
            <person name="Haridas S."/>
            <person name="Hughes K."/>
            <person name="Justo A."/>
            <person name="Karasinski D."/>
            <person name="Kautmanova I."/>
            <person name="Kiss B."/>
            <person name="Kocsube S."/>
            <person name="Kotiranta H."/>
            <person name="LaButti K.M."/>
            <person name="Lechner B.E."/>
            <person name="Liimatainen K."/>
            <person name="Lipzen A."/>
            <person name="Lukacs Z."/>
            <person name="Mihaltcheva S."/>
            <person name="Morgado L.N."/>
            <person name="Niskanen T."/>
            <person name="Noordeloos M.E."/>
            <person name="Ohm R.A."/>
            <person name="Ortiz-Santana B."/>
            <person name="Ovrebo C."/>
            <person name="Racz N."/>
            <person name="Riley R."/>
            <person name="Savchenko A."/>
            <person name="Shiryaev A."/>
            <person name="Soop K."/>
            <person name="Spirin V."/>
            <person name="Szebenyi C."/>
            <person name="Tomsovsky M."/>
            <person name="Tulloss R.E."/>
            <person name="Uehling J."/>
            <person name="Grigoriev I.V."/>
            <person name="Vagvolgyi C."/>
            <person name="Papp T."/>
            <person name="Martin F.M."/>
            <person name="Miettinen O."/>
            <person name="Hibbett D.S."/>
            <person name="Nagy L.G."/>
        </authorList>
    </citation>
    <scope>NUCLEOTIDE SEQUENCE [LARGE SCALE GENOMIC DNA]</scope>
    <source>
        <strain evidence="11 12">CBS 166.37</strain>
    </source>
</reference>
<evidence type="ECO:0000256" key="6">
    <source>
        <dbReference type="ARBA" id="ARBA00023002"/>
    </source>
</evidence>
<dbReference type="InterPro" id="IPR036396">
    <property type="entry name" value="Cyt_P450_sf"/>
</dbReference>
<evidence type="ECO:0000313" key="12">
    <source>
        <dbReference type="Proteomes" id="UP000308652"/>
    </source>
</evidence>
<organism evidence="11 12">
    <name type="scientific">Crucibulum laeve</name>
    <dbReference type="NCBI Taxonomy" id="68775"/>
    <lineage>
        <taxon>Eukaryota</taxon>
        <taxon>Fungi</taxon>
        <taxon>Dikarya</taxon>
        <taxon>Basidiomycota</taxon>
        <taxon>Agaricomycotina</taxon>
        <taxon>Agaricomycetes</taxon>
        <taxon>Agaricomycetidae</taxon>
        <taxon>Agaricales</taxon>
        <taxon>Agaricineae</taxon>
        <taxon>Nidulariaceae</taxon>
        <taxon>Crucibulum</taxon>
    </lineage>
</organism>
<dbReference type="Pfam" id="PF00067">
    <property type="entry name" value="p450"/>
    <property type="match status" value="2"/>
</dbReference>
<evidence type="ECO:0000256" key="9">
    <source>
        <dbReference type="PIRSR" id="PIRSR602401-1"/>
    </source>
</evidence>
<dbReference type="AlphaFoldDB" id="A0A5C3M2R6"/>
<dbReference type="GO" id="GO:0020037">
    <property type="term" value="F:heme binding"/>
    <property type="evidence" value="ECO:0007669"/>
    <property type="project" value="InterPro"/>
</dbReference>
<dbReference type="Proteomes" id="UP000308652">
    <property type="component" value="Unassembled WGS sequence"/>
</dbReference>
<keyword evidence="8 10" id="KW-0503">Monooxygenase</keyword>
<evidence type="ECO:0000256" key="8">
    <source>
        <dbReference type="ARBA" id="ARBA00023033"/>
    </source>
</evidence>
<dbReference type="CDD" id="cd11065">
    <property type="entry name" value="CYP64-like"/>
    <property type="match status" value="1"/>
</dbReference>
<dbReference type="GO" id="GO:0016705">
    <property type="term" value="F:oxidoreductase activity, acting on paired donors, with incorporation or reduction of molecular oxygen"/>
    <property type="evidence" value="ECO:0007669"/>
    <property type="project" value="InterPro"/>
</dbReference>
<evidence type="ECO:0000313" key="11">
    <source>
        <dbReference type="EMBL" id="TFK39570.1"/>
    </source>
</evidence>
<evidence type="ECO:0000256" key="7">
    <source>
        <dbReference type="ARBA" id="ARBA00023004"/>
    </source>
</evidence>
<dbReference type="GO" id="GO:0004497">
    <property type="term" value="F:monooxygenase activity"/>
    <property type="evidence" value="ECO:0007669"/>
    <property type="project" value="UniProtKB-KW"/>
</dbReference>
<dbReference type="PANTHER" id="PTHR46300:SF7">
    <property type="entry name" value="P450, PUTATIVE (EUROFUNG)-RELATED"/>
    <property type="match status" value="1"/>
</dbReference>
<name>A0A5C3M2R6_9AGAR</name>
<dbReference type="EMBL" id="ML213599">
    <property type="protein sequence ID" value="TFK39570.1"/>
    <property type="molecule type" value="Genomic_DNA"/>
</dbReference>
<dbReference type="InterPro" id="IPR050364">
    <property type="entry name" value="Cytochrome_P450_fung"/>
</dbReference>
<evidence type="ECO:0000256" key="3">
    <source>
        <dbReference type="ARBA" id="ARBA00010617"/>
    </source>
</evidence>
<dbReference type="InterPro" id="IPR017972">
    <property type="entry name" value="Cyt_P450_CS"/>
</dbReference>
<evidence type="ECO:0000256" key="4">
    <source>
        <dbReference type="ARBA" id="ARBA00022617"/>
    </source>
</evidence>
<comment type="similarity">
    <text evidence="3 10">Belongs to the cytochrome P450 family.</text>
</comment>
<evidence type="ECO:0000256" key="1">
    <source>
        <dbReference type="ARBA" id="ARBA00001971"/>
    </source>
</evidence>
<keyword evidence="6 10" id="KW-0560">Oxidoreductase</keyword>
<accession>A0A5C3M2R6</accession>
<dbReference type="OrthoDB" id="1055148at2759"/>
<dbReference type="PROSITE" id="PS00086">
    <property type="entry name" value="CYTOCHROME_P450"/>
    <property type="match status" value="1"/>
</dbReference>
<dbReference type="SUPFAM" id="SSF48264">
    <property type="entry name" value="Cytochrome P450"/>
    <property type="match status" value="1"/>
</dbReference>
<dbReference type="InterPro" id="IPR002401">
    <property type="entry name" value="Cyt_P450_E_grp-I"/>
</dbReference>
<evidence type="ECO:0000256" key="5">
    <source>
        <dbReference type="ARBA" id="ARBA00022723"/>
    </source>
</evidence>
<sequence>MLFSFSSPSLPLPPGPKKAPIVGNLFDVARLKNPQWHTFAEWGKQYKSDIIHVGGLGNSMVILNSYEAAKELIAKRAIYDSRPRTVVLTELGGSDFVFSLMPFGDRWKAARQTCMHHFIPSDQSTHQPHETKHIHAMLLKLLDNPQDHMKHIHRVTESIMMSMIYGINPEDKYLKVMEAAATATSNLIAAGPYLANAIPALKYLPAWLPGAGFKRDARKVSVLATRLHQVPFHAAVEQLKSGEAPASFVSASLGAPEKDEYPEELLKRVEEVAGTIYVGGADTTSSAVATFFLAMVCYPEVQKKAQQELDEVLEGRLPVHGEVSSLPYLSAVIKEVLRAMLHDEGFYPDPFEFKPERFLTAEGEIDKDVLDPVEIAFGFGTRICVGTHIALSTLYLAAASALTVFDIQKAVDENGKEIEPTREYHQAGLT</sequence>
<protein>
    <submittedName>
        <fullName evidence="11">Cytochrome P450</fullName>
    </submittedName>
</protein>
<evidence type="ECO:0000256" key="2">
    <source>
        <dbReference type="ARBA" id="ARBA00005179"/>
    </source>
</evidence>
<keyword evidence="5 9" id="KW-0479">Metal-binding</keyword>
<feature type="binding site" description="axial binding residue" evidence="9">
    <location>
        <position position="384"/>
    </location>
    <ligand>
        <name>heme</name>
        <dbReference type="ChEBI" id="CHEBI:30413"/>
    </ligand>
    <ligandPart>
        <name>Fe</name>
        <dbReference type="ChEBI" id="CHEBI:18248"/>
    </ligandPart>
</feature>
<keyword evidence="7 9" id="KW-0408">Iron</keyword>
<dbReference type="Gene3D" id="1.10.630.10">
    <property type="entry name" value="Cytochrome P450"/>
    <property type="match status" value="2"/>
</dbReference>